<dbReference type="GO" id="GO:0003723">
    <property type="term" value="F:RNA binding"/>
    <property type="evidence" value="ECO:0007669"/>
    <property type="project" value="InterPro"/>
</dbReference>
<evidence type="ECO:0000313" key="2">
    <source>
        <dbReference type="EMBL" id="GER52870.1"/>
    </source>
</evidence>
<keyword evidence="3" id="KW-1185">Reference proteome</keyword>
<dbReference type="EMBL" id="BKCP01010514">
    <property type="protein sequence ID" value="GER52870.1"/>
    <property type="molecule type" value="Genomic_DNA"/>
</dbReference>
<feature type="non-terminal residue" evidence="2">
    <location>
        <position position="396"/>
    </location>
</feature>
<dbReference type="InterPro" id="IPR036430">
    <property type="entry name" value="RNase_T2-like_sf"/>
</dbReference>
<dbReference type="Proteomes" id="UP000325081">
    <property type="component" value="Unassembled WGS sequence"/>
</dbReference>
<dbReference type="AlphaFoldDB" id="A0A5A7R6H4"/>
<keyword evidence="1" id="KW-0540">Nuclease</keyword>
<accession>A0A5A7R6H4</accession>
<dbReference type="GO" id="GO:0033897">
    <property type="term" value="F:ribonuclease T2 activity"/>
    <property type="evidence" value="ECO:0007669"/>
    <property type="project" value="InterPro"/>
</dbReference>
<dbReference type="SUPFAM" id="SSF55895">
    <property type="entry name" value="Ribonuclease Rh-like"/>
    <property type="match status" value="1"/>
</dbReference>
<evidence type="ECO:0000256" key="1">
    <source>
        <dbReference type="ARBA" id="ARBA00022759"/>
    </source>
</evidence>
<organism evidence="2 3">
    <name type="scientific">Striga asiatica</name>
    <name type="common">Asiatic witchweed</name>
    <name type="synonym">Buchnera asiatica</name>
    <dbReference type="NCBI Taxonomy" id="4170"/>
    <lineage>
        <taxon>Eukaryota</taxon>
        <taxon>Viridiplantae</taxon>
        <taxon>Streptophyta</taxon>
        <taxon>Embryophyta</taxon>
        <taxon>Tracheophyta</taxon>
        <taxon>Spermatophyta</taxon>
        <taxon>Magnoliopsida</taxon>
        <taxon>eudicotyledons</taxon>
        <taxon>Gunneridae</taxon>
        <taxon>Pentapetalae</taxon>
        <taxon>asterids</taxon>
        <taxon>lamiids</taxon>
        <taxon>Lamiales</taxon>
        <taxon>Orobanchaceae</taxon>
        <taxon>Buchnereae</taxon>
        <taxon>Striga</taxon>
    </lineage>
</organism>
<reference evidence="3" key="1">
    <citation type="journal article" date="2019" name="Curr. Biol.">
        <title>Genome Sequence of Striga asiatica Provides Insight into the Evolution of Plant Parasitism.</title>
        <authorList>
            <person name="Yoshida S."/>
            <person name="Kim S."/>
            <person name="Wafula E.K."/>
            <person name="Tanskanen J."/>
            <person name="Kim Y.M."/>
            <person name="Honaas L."/>
            <person name="Yang Z."/>
            <person name="Spallek T."/>
            <person name="Conn C.E."/>
            <person name="Ichihashi Y."/>
            <person name="Cheong K."/>
            <person name="Cui S."/>
            <person name="Der J.P."/>
            <person name="Gundlach H."/>
            <person name="Jiao Y."/>
            <person name="Hori C."/>
            <person name="Ishida J.K."/>
            <person name="Kasahara H."/>
            <person name="Kiba T."/>
            <person name="Kim M.S."/>
            <person name="Koo N."/>
            <person name="Laohavisit A."/>
            <person name="Lee Y.H."/>
            <person name="Lumba S."/>
            <person name="McCourt P."/>
            <person name="Mortimer J.C."/>
            <person name="Mutuku J.M."/>
            <person name="Nomura T."/>
            <person name="Sasaki-Sekimoto Y."/>
            <person name="Seto Y."/>
            <person name="Wang Y."/>
            <person name="Wakatake T."/>
            <person name="Sakakibara H."/>
            <person name="Demura T."/>
            <person name="Yamaguchi S."/>
            <person name="Yoneyama K."/>
            <person name="Manabe R.I."/>
            <person name="Nelson D.C."/>
            <person name="Schulman A.H."/>
            <person name="Timko M.P."/>
            <person name="dePamphilis C.W."/>
            <person name="Choi D."/>
            <person name="Shirasu K."/>
        </authorList>
    </citation>
    <scope>NUCLEOTIDE SEQUENCE [LARGE SCALE GENOMIC DNA]</scope>
    <source>
        <strain evidence="3">cv. UVA1</strain>
    </source>
</reference>
<sequence>MPLVRRLFRLLRRFLDIFQGCISFAYIAAFFSGDVFVFGCSSHFVARSSTSPSPSPDSPRLSFASATGMVKSSSSLLAFHKHSLLLRAIAFVAFVSSTLNFRTLCSLINSKLSISKVLDKLLPCEKENLELIREQRVRKFRVEETKATKAIARRSREGKTLVGKKRIEVKAGFFVHNLRHEFDTLDDGLEDVEGKLKVEVDKDGKVKIVVDKDELKLFEHELINGGVDMSYLKGFWPNVFLRVSDRNFSYWFIQFYKHGDRISSYRLLYFQGCKQLNDSVMPKLDAIPRDSVMTLSEFKKCLDFDCTVKHYHHQGSLLLRVREIHVPFSASGWDVNGSYWKGVLGNLGLAESYVVLDLDNPPNFSTKDRLLWNSWLKTCCEKTIAGLKTIAVKRLL</sequence>
<keyword evidence="1" id="KW-0255">Endonuclease</keyword>
<proteinExistence type="predicted"/>
<evidence type="ECO:0000313" key="3">
    <source>
        <dbReference type="Proteomes" id="UP000325081"/>
    </source>
</evidence>
<gene>
    <name evidence="2" type="ORF">STAS_30355</name>
</gene>
<protein>
    <submittedName>
        <fullName evidence="2">Unconventional myosin-XVIIIa isoform a</fullName>
    </submittedName>
</protein>
<name>A0A5A7R6H4_STRAF</name>
<keyword evidence="1" id="KW-0378">Hydrolase</keyword>
<comment type="caution">
    <text evidence="2">The sequence shown here is derived from an EMBL/GenBank/DDBJ whole genome shotgun (WGS) entry which is preliminary data.</text>
</comment>